<evidence type="ECO:0000313" key="1">
    <source>
        <dbReference type="EMBL" id="PRP83834.1"/>
    </source>
</evidence>
<comment type="caution">
    <text evidence="1">The sequence shown here is derived from an EMBL/GenBank/DDBJ whole genome shotgun (WGS) entry which is preliminary data.</text>
</comment>
<organism evidence="1 2">
    <name type="scientific">Planoprotostelium fungivorum</name>
    <dbReference type="NCBI Taxonomy" id="1890364"/>
    <lineage>
        <taxon>Eukaryota</taxon>
        <taxon>Amoebozoa</taxon>
        <taxon>Evosea</taxon>
        <taxon>Variosea</taxon>
        <taxon>Cavosteliida</taxon>
        <taxon>Cavosteliaceae</taxon>
        <taxon>Planoprotostelium</taxon>
    </lineage>
</organism>
<dbReference type="Proteomes" id="UP000241769">
    <property type="component" value="Unassembled WGS sequence"/>
</dbReference>
<keyword evidence="2" id="KW-1185">Reference proteome</keyword>
<proteinExistence type="predicted"/>
<protein>
    <submittedName>
        <fullName evidence="1">Uncharacterized protein</fullName>
    </submittedName>
</protein>
<dbReference type="InParanoid" id="A0A2P6NIR4"/>
<reference evidence="1 2" key="1">
    <citation type="journal article" date="2018" name="Genome Biol. Evol.">
        <title>Multiple Roots of Fruiting Body Formation in Amoebozoa.</title>
        <authorList>
            <person name="Hillmann F."/>
            <person name="Forbes G."/>
            <person name="Novohradska S."/>
            <person name="Ferling I."/>
            <person name="Riege K."/>
            <person name="Groth M."/>
            <person name="Westermann M."/>
            <person name="Marz M."/>
            <person name="Spaller T."/>
            <person name="Winckler T."/>
            <person name="Schaap P."/>
            <person name="Glockner G."/>
        </authorList>
    </citation>
    <scope>NUCLEOTIDE SEQUENCE [LARGE SCALE GENOMIC DNA]</scope>
    <source>
        <strain evidence="1 2">Jena</strain>
    </source>
</reference>
<accession>A0A2P6NIR4</accession>
<evidence type="ECO:0000313" key="2">
    <source>
        <dbReference type="Proteomes" id="UP000241769"/>
    </source>
</evidence>
<name>A0A2P6NIR4_9EUKA</name>
<dbReference type="EMBL" id="MDYQ01000075">
    <property type="protein sequence ID" value="PRP83834.1"/>
    <property type="molecule type" value="Genomic_DNA"/>
</dbReference>
<gene>
    <name evidence="1" type="ORF">PROFUN_08949</name>
</gene>
<sequence length="104" mass="11202">MCRTSITLVNRSQLTYNTDSPSSSSTSLYGGSALVPIMKSTLSVGQLIFSNAMLYLGIQYTLDLFCPSVFVQDSGLTVQTPLITWHFDSMSISGNIAETAAISH</sequence>
<dbReference type="AlphaFoldDB" id="A0A2P6NIR4"/>